<organism evidence="3 4">
    <name type="scientific">Chromobacterium fluminis</name>
    <dbReference type="NCBI Taxonomy" id="3044269"/>
    <lineage>
        <taxon>Bacteria</taxon>
        <taxon>Pseudomonadati</taxon>
        <taxon>Pseudomonadota</taxon>
        <taxon>Betaproteobacteria</taxon>
        <taxon>Neisseriales</taxon>
        <taxon>Chromobacteriaceae</taxon>
        <taxon>Chromobacterium</taxon>
    </lineage>
</organism>
<gene>
    <name evidence="3" type="ORF">HA052_06910</name>
</gene>
<reference evidence="3 4" key="1">
    <citation type="submission" date="2020-03" db="EMBL/GenBank/DDBJ databases">
        <title>Draft genome sequence of environmentally isolated cultures.</title>
        <authorList>
            <person name="Wilson H.S."/>
            <person name="De Leon M.E."/>
        </authorList>
    </citation>
    <scope>NUCLEOTIDE SEQUENCE [LARGE SCALE GENOMIC DNA]</scope>
    <source>
        <strain evidence="3 4">HSC-31F16</strain>
    </source>
</reference>
<keyword evidence="4" id="KW-1185">Reference proteome</keyword>
<protein>
    <submittedName>
        <fullName evidence="3">Glycosyltransferase family 1 protein</fullName>
    </submittedName>
</protein>
<dbReference type="InterPro" id="IPR004276">
    <property type="entry name" value="GlycoTrans_28_N"/>
</dbReference>
<dbReference type="PANTHER" id="PTHR48050">
    <property type="entry name" value="STEROL 3-BETA-GLUCOSYLTRANSFERASE"/>
    <property type="match status" value="1"/>
</dbReference>
<feature type="domain" description="Glycosyltransferase family 28 N-terminal" evidence="1">
    <location>
        <begin position="20"/>
        <end position="67"/>
    </location>
</feature>
<evidence type="ECO:0000313" key="4">
    <source>
        <dbReference type="Proteomes" id="UP001515641"/>
    </source>
</evidence>
<evidence type="ECO:0000259" key="2">
    <source>
        <dbReference type="Pfam" id="PF06722"/>
    </source>
</evidence>
<feature type="domain" description="Erythromycin biosynthesis protein CIII-like C-terminal" evidence="2">
    <location>
        <begin position="313"/>
        <end position="416"/>
    </location>
</feature>
<sequence length="452" mass="48296">MERELSLSHAGADPARGPLIIVASSGTGGDMQPFVALARGLSERGHRVRMLAPALQEEAARAAGLPYWLFGSVEREQAALDNPDLWHERKSWGVLWDSLAPDLDALRERVRDLPADEDCVVLCHPVLVPMAALARAARSDLRIVTAYLAPSNLCSRHDLLTLGSLRIPGCLPPAGAGLLWWALHRWFNAQTLPSLNAARAKRGLSAEPHFFEHMLRAPNASIGLFPRWFAALQPDWPRPFFEGDFLLPAAQRGAGLSAELEAFLAAGDAPVVFTPGTGHRHAAAFFDAALRALRRLGRRGIFVTPHAAQLPPVLPADVLWQAHAPFAALLPRAAALTHHGGVSTMADAMRAGIPQLIVPYAYDQFDNGQRAKRLGVAEVLHAQRVSAGRMGRLLARLLAEPGPGPACRELALRMAAGAEATRALLDGVEEALLGQAARGAESAGATPALAPG</sequence>
<name>A0ABX0L292_9NEIS</name>
<proteinExistence type="predicted"/>
<dbReference type="Pfam" id="PF03033">
    <property type="entry name" value="Glyco_transf_28"/>
    <property type="match status" value="1"/>
</dbReference>
<evidence type="ECO:0000313" key="3">
    <source>
        <dbReference type="EMBL" id="NHR04925.1"/>
    </source>
</evidence>
<dbReference type="RefSeq" id="WP_166451345.1">
    <property type="nucleotide sequence ID" value="NZ_JAAOMA010000007.1"/>
</dbReference>
<dbReference type="Gene3D" id="3.40.50.2000">
    <property type="entry name" value="Glycogen Phosphorylase B"/>
    <property type="match status" value="2"/>
</dbReference>
<dbReference type="Pfam" id="PF06722">
    <property type="entry name" value="EryCIII-like_C"/>
    <property type="match status" value="1"/>
</dbReference>
<dbReference type="InterPro" id="IPR010610">
    <property type="entry name" value="EryCIII-like_C"/>
</dbReference>
<dbReference type="PANTHER" id="PTHR48050:SF13">
    <property type="entry name" value="STEROL 3-BETA-GLUCOSYLTRANSFERASE UGT80A2"/>
    <property type="match status" value="1"/>
</dbReference>
<evidence type="ECO:0000259" key="1">
    <source>
        <dbReference type="Pfam" id="PF03033"/>
    </source>
</evidence>
<accession>A0ABX0L292</accession>
<dbReference type="SUPFAM" id="SSF53756">
    <property type="entry name" value="UDP-Glycosyltransferase/glycogen phosphorylase"/>
    <property type="match status" value="1"/>
</dbReference>
<comment type="caution">
    <text evidence="3">The sequence shown here is derived from an EMBL/GenBank/DDBJ whole genome shotgun (WGS) entry which is preliminary data.</text>
</comment>
<dbReference type="Proteomes" id="UP001515641">
    <property type="component" value="Unassembled WGS sequence"/>
</dbReference>
<dbReference type="EMBL" id="JAAOMA010000007">
    <property type="protein sequence ID" value="NHR04925.1"/>
    <property type="molecule type" value="Genomic_DNA"/>
</dbReference>
<dbReference type="InterPro" id="IPR050426">
    <property type="entry name" value="Glycosyltransferase_28"/>
</dbReference>